<dbReference type="PANTHER" id="PTHR10492">
    <property type="match status" value="1"/>
</dbReference>
<dbReference type="GO" id="GO:0016887">
    <property type="term" value="F:ATP hydrolysis activity"/>
    <property type="evidence" value="ECO:0007669"/>
    <property type="project" value="RHEA"/>
</dbReference>
<comment type="similarity">
    <text evidence="1">Belongs to the helicase family.</text>
</comment>
<dbReference type="PANTHER" id="PTHR10492:SF101">
    <property type="entry name" value="ATP-DEPENDENT DNA HELICASE"/>
    <property type="match status" value="1"/>
</dbReference>
<evidence type="ECO:0000256" key="1">
    <source>
        <dbReference type="RuleBase" id="RU363044"/>
    </source>
</evidence>
<keyword evidence="1" id="KW-0233">DNA recombination</keyword>
<dbReference type="Pfam" id="PF05970">
    <property type="entry name" value="PIF1"/>
    <property type="match status" value="1"/>
</dbReference>
<dbReference type="AlphaFoldDB" id="A0A2K3JW68"/>
<accession>A0A2K3JW68</accession>
<dbReference type="Gene3D" id="3.40.50.300">
    <property type="entry name" value="P-loop containing nucleotide triphosphate hydrolases"/>
    <property type="match status" value="1"/>
</dbReference>
<reference evidence="3 4" key="2">
    <citation type="journal article" date="2017" name="Front. Plant Sci.">
        <title>Gene Classification and Mining of Molecular Markers Useful in Red Clover (Trifolium pratense) Breeding.</title>
        <authorList>
            <person name="Istvanek J."/>
            <person name="Dluhosova J."/>
            <person name="Dluhos P."/>
            <person name="Patkova L."/>
            <person name="Nedelnik J."/>
            <person name="Repkova J."/>
        </authorList>
    </citation>
    <scope>NUCLEOTIDE SEQUENCE [LARGE SCALE GENOMIC DNA]</scope>
    <source>
        <strain evidence="4">cv. Tatra</strain>
        <tissue evidence="3">Young leaves</tissue>
    </source>
</reference>
<organism evidence="3 4">
    <name type="scientific">Trifolium pratense</name>
    <name type="common">Red clover</name>
    <dbReference type="NCBI Taxonomy" id="57577"/>
    <lineage>
        <taxon>Eukaryota</taxon>
        <taxon>Viridiplantae</taxon>
        <taxon>Streptophyta</taxon>
        <taxon>Embryophyta</taxon>
        <taxon>Tracheophyta</taxon>
        <taxon>Spermatophyta</taxon>
        <taxon>Magnoliopsida</taxon>
        <taxon>eudicotyledons</taxon>
        <taxon>Gunneridae</taxon>
        <taxon>Pentapetalae</taxon>
        <taxon>rosids</taxon>
        <taxon>fabids</taxon>
        <taxon>Fabales</taxon>
        <taxon>Fabaceae</taxon>
        <taxon>Papilionoideae</taxon>
        <taxon>50 kb inversion clade</taxon>
        <taxon>NPAAA clade</taxon>
        <taxon>Hologalegina</taxon>
        <taxon>IRL clade</taxon>
        <taxon>Trifolieae</taxon>
        <taxon>Trifolium</taxon>
    </lineage>
</organism>
<dbReference type="EMBL" id="ASHM01078309">
    <property type="protein sequence ID" value="PNX58299.1"/>
    <property type="molecule type" value="Genomic_DNA"/>
</dbReference>
<evidence type="ECO:0000259" key="2">
    <source>
        <dbReference type="Pfam" id="PF05970"/>
    </source>
</evidence>
<feature type="domain" description="DNA helicase Pif1-like DEAD-box helicase" evidence="2">
    <location>
        <begin position="1"/>
        <end position="177"/>
    </location>
</feature>
<gene>
    <name evidence="3" type="ORF">L195_g050840</name>
</gene>
<dbReference type="GO" id="GO:0043139">
    <property type="term" value="F:5'-3' DNA helicase activity"/>
    <property type="evidence" value="ECO:0007669"/>
    <property type="project" value="UniProtKB-EC"/>
</dbReference>
<dbReference type="InterPro" id="IPR027417">
    <property type="entry name" value="P-loop_NTPase"/>
</dbReference>
<keyword evidence="1" id="KW-0378">Hydrolase</keyword>
<comment type="caution">
    <text evidence="3">The sequence shown here is derived from an EMBL/GenBank/DDBJ whole genome shotgun (WGS) entry which is preliminary data.</text>
</comment>
<reference evidence="3 4" key="1">
    <citation type="journal article" date="2014" name="Am. J. Bot.">
        <title>Genome assembly and annotation for red clover (Trifolium pratense; Fabaceae).</title>
        <authorList>
            <person name="Istvanek J."/>
            <person name="Jaros M."/>
            <person name="Krenek A."/>
            <person name="Repkova J."/>
        </authorList>
    </citation>
    <scope>NUCLEOTIDE SEQUENCE [LARGE SCALE GENOMIC DNA]</scope>
    <source>
        <strain evidence="4">cv. Tatra</strain>
        <tissue evidence="3">Young leaves</tissue>
    </source>
</reference>
<keyword evidence="1 3" id="KW-0347">Helicase</keyword>
<keyword evidence="1" id="KW-0234">DNA repair</keyword>
<dbReference type="SUPFAM" id="SSF52540">
    <property type="entry name" value="P-loop containing nucleoside triphosphate hydrolases"/>
    <property type="match status" value="1"/>
</dbReference>
<keyword evidence="1" id="KW-0547">Nucleotide-binding</keyword>
<sequence>RSRDDIVLNVASSGIAALLLPDGRTAHCRFCIPINVDEYSTCTIHPNNHLAQLIAKARLIIWDEAPMMHKYCFEAIDRTLRDILTPYDERNKHIPFGGKVVVFGGDFRQILPVIPKGTRQAVVNASINSSRIWHHCEVLTLITNMRLLYGSVGQDLHERKMFSYWVLGIGDGSIGDIDDGDINLRIPDDILIQRSDDPIVSIVTAIYPSIIDNMKDPTFFQDRAILTPKNSIVDLINEYMLSLIDGEDKVYLSYDSPENDSSGFDRPDDIYTPEFLNTITCSGLPNHKLKLKV</sequence>
<evidence type="ECO:0000313" key="4">
    <source>
        <dbReference type="Proteomes" id="UP000236291"/>
    </source>
</evidence>
<keyword evidence="1" id="KW-0067">ATP-binding</keyword>
<dbReference type="GO" id="GO:0006281">
    <property type="term" value="P:DNA repair"/>
    <property type="evidence" value="ECO:0007669"/>
    <property type="project" value="UniProtKB-KW"/>
</dbReference>
<dbReference type="InterPro" id="IPR010285">
    <property type="entry name" value="DNA_helicase_pif1-like_DEAD"/>
</dbReference>
<dbReference type="Proteomes" id="UP000236291">
    <property type="component" value="Unassembled WGS sequence"/>
</dbReference>
<protein>
    <recommendedName>
        <fullName evidence="1">ATP-dependent DNA helicase</fullName>
        <ecNumber evidence="1">5.6.2.3</ecNumber>
    </recommendedName>
</protein>
<evidence type="ECO:0000313" key="3">
    <source>
        <dbReference type="EMBL" id="PNX58299.1"/>
    </source>
</evidence>
<proteinExistence type="inferred from homology"/>
<comment type="cofactor">
    <cofactor evidence="1">
        <name>Mg(2+)</name>
        <dbReference type="ChEBI" id="CHEBI:18420"/>
    </cofactor>
</comment>
<comment type="catalytic activity">
    <reaction evidence="1">
        <text>ATP + H2O = ADP + phosphate + H(+)</text>
        <dbReference type="Rhea" id="RHEA:13065"/>
        <dbReference type="ChEBI" id="CHEBI:15377"/>
        <dbReference type="ChEBI" id="CHEBI:15378"/>
        <dbReference type="ChEBI" id="CHEBI:30616"/>
        <dbReference type="ChEBI" id="CHEBI:43474"/>
        <dbReference type="ChEBI" id="CHEBI:456216"/>
        <dbReference type="EC" id="5.6.2.3"/>
    </reaction>
</comment>
<dbReference type="GO" id="GO:0006310">
    <property type="term" value="P:DNA recombination"/>
    <property type="evidence" value="ECO:0007669"/>
    <property type="project" value="UniProtKB-KW"/>
</dbReference>
<name>A0A2K3JW68_TRIPR</name>
<dbReference type="EC" id="5.6.2.3" evidence="1"/>
<dbReference type="GO" id="GO:0000723">
    <property type="term" value="P:telomere maintenance"/>
    <property type="evidence" value="ECO:0007669"/>
    <property type="project" value="InterPro"/>
</dbReference>
<dbReference type="STRING" id="57577.A0A2K3JW68"/>
<feature type="non-terminal residue" evidence="3">
    <location>
        <position position="1"/>
    </location>
</feature>
<keyword evidence="1" id="KW-0227">DNA damage</keyword>
<dbReference type="GO" id="GO:0005524">
    <property type="term" value="F:ATP binding"/>
    <property type="evidence" value="ECO:0007669"/>
    <property type="project" value="UniProtKB-KW"/>
</dbReference>